<evidence type="ECO:0008006" key="4">
    <source>
        <dbReference type="Google" id="ProtNLM"/>
    </source>
</evidence>
<feature type="chain" id="PRO_5017649099" description="DUF4843 domain-containing protein" evidence="1">
    <location>
        <begin position="19"/>
        <end position="269"/>
    </location>
</feature>
<evidence type="ECO:0000313" key="3">
    <source>
        <dbReference type="Proteomes" id="UP000263900"/>
    </source>
</evidence>
<dbReference type="OrthoDB" id="649663at2"/>
<evidence type="ECO:0000313" key="2">
    <source>
        <dbReference type="EMBL" id="AXY77173.1"/>
    </source>
</evidence>
<name>A0A3B7MUV8_9BACT</name>
<dbReference type="EMBL" id="CP032157">
    <property type="protein sequence ID" value="AXY77173.1"/>
    <property type="molecule type" value="Genomic_DNA"/>
</dbReference>
<feature type="signal peptide" evidence="1">
    <location>
        <begin position="1"/>
        <end position="18"/>
    </location>
</feature>
<sequence length="269" mass="29355">MIQKISCLLLIAGLGYLAAGCKKEKTTVPPQEAHFNYQTSGSYFVTQDANTVYKIPVGLTTTADQDRTVQFTISSPSGAAEGQQYTLDKKTVTIPAGKAVDTIYLKGKFNGYPTGRRDTLVFKITGGDVIAMPGFNEFKVFLQKYCPVNVNDFTGVYNAQDYYNNAPDGSPYTVALTPGTTTGNTGKITIEGLWHDDTPFNVNLNWDNPASFTTEVPAQSWFVDATYGQSTIRPNGKGTFSSCDNSFRIDYEVTVAAGSFGKYYTILTK</sequence>
<evidence type="ECO:0000256" key="1">
    <source>
        <dbReference type="SAM" id="SignalP"/>
    </source>
</evidence>
<dbReference type="RefSeq" id="WP_119053049.1">
    <property type="nucleotide sequence ID" value="NZ_CP032157.1"/>
</dbReference>
<dbReference type="AlphaFoldDB" id="A0A3B7MUV8"/>
<organism evidence="2 3">
    <name type="scientific">Paraflavitalea soli</name>
    <dbReference type="NCBI Taxonomy" id="2315862"/>
    <lineage>
        <taxon>Bacteria</taxon>
        <taxon>Pseudomonadati</taxon>
        <taxon>Bacteroidota</taxon>
        <taxon>Chitinophagia</taxon>
        <taxon>Chitinophagales</taxon>
        <taxon>Chitinophagaceae</taxon>
        <taxon>Paraflavitalea</taxon>
    </lineage>
</organism>
<accession>A0A3B7MUV8</accession>
<dbReference type="PROSITE" id="PS51257">
    <property type="entry name" value="PROKAR_LIPOPROTEIN"/>
    <property type="match status" value="1"/>
</dbReference>
<keyword evidence="1" id="KW-0732">Signal</keyword>
<gene>
    <name evidence="2" type="ORF">D3H65_25730</name>
</gene>
<dbReference type="KEGG" id="pseg:D3H65_25730"/>
<keyword evidence="3" id="KW-1185">Reference proteome</keyword>
<reference evidence="2 3" key="1">
    <citation type="submission" date="2018-09" db="EMBL/GenBank/DDBJ databases">
        <title>Genome sequencing of strain 6GH32-13.</title>
        <authorList>
            <person name="Weon H.-Y."/>
            <person name="Heo J."/>
            <person name="Kwon S.-W."/>
        </authorList>
    </citation>
    <scope>NUCLEOTIDE SEQUENCE [LARGE SCALE GENOMIC DNA]</scope>
    <source>
        <strain evidence="2 3">5GH32-13</strain>
    </source>
</reference>
<proteinExistence type="predicted"/>
<dbReference type="Proteomes" id="UP000263900">
    <property type="component" value="Chromosome"/>
</dbReference>
<protein>
    <recommendedName>
        <fullName evidence="4">DUF4843 domain-containing protein</fullName>
    </recommendedName>
</protein>